<reference evidence="2 3" key="1">
    <citation type="submission" date="2020-08" db="EMBL/GenBank/DDBJ databases">
        <title>Bridging the membrane lipid divide: bacteria of the FCB group superphylum have the potential to synthesize archaeal ether lipids.</title>
        <authorList>
            <person name="Villanueva L."/>
            <person name="Von Meijenfeldt F.A.B."/>
            <person name="Westbye A.B."/>
            <person name="Yadav S."/>
            <person name="Hopmans E.C."/>
            <person name="Dutilh B.E."/>
            <person name="Sinninghe Damste J.S."/>
        </authorList>
    </citation>
    <scope>NUCLEOTIDE SEQUENCE [LARGE SCALE GENOMIC DNA]</scope>
    <source>
        <strain evidence="2">NIOZ-UU17</strain>
    </source>
</reference>
<name>A0A8J6TNB0_9BACT</name>
<keyword evidence="1" id="KW-0812">Transmembrane</keyword>
<dbReference type="EMBL" id="JACNIG010000294">
    <property type="protein sequence ID" value="MBC8433371.1"/>
    <property type="molecule type" value="Genomic_DNA"/>
</dbReference>
<evidence type="ECO:0000256" key="1">
    <source>
        <dbReference type="SAM" id="Phobius"/>
    </source>
</evidence>
<gene>
    <name evidence="2" type="ORF">H8D96_15780</name>
</gene>
<dbReference type="Proteomes" id="UP000605201">
    <property type="component" value="Unassembled WGS sequence"/>
</dbReference>
<comment type="caution">
    <text evidence="2">The sequence shown here is derived from an EMBL/GenBank/DDBJ whole genome shotgun (WGS) entry which is preliminary data.</text>
</comment>
<accession>A0A8J6TNB0</accession>
<evidence type="ECO:0000313" key="2">
    <source>
        <dbReference type="EMBL" id="MBC8433371.1"/>
    </source>
</evidence>
<keyword evidence="1" id="KW-0472">Membrane</keyword>
<sequence>MEELFLGIVGGIVVVAVVTKTKILRGAAKKVIKTGYALSSAVTAGGASALDSAKDLVAESKAEFEAAQAAKAEAAA</sequence>
<protein>
    <recommendedName>
        <fullName evidence="4">DUF5132 domain-containing protein</fullName>
    </recommendedName>
</protein>
<proteinExistence type="predicted"/>
<evidence type="ECO:0008006" key="4">
    <source>
        <dbReference type="Google" id="ProtNLM"/>
    </source>
</evidence>
<feature type="transmembrane region" description="Helical" evidence="1">
    <location>
        <begin position="6"/>
        <end position="24"/>
    </location>
</feature>
<dbReference type="AlphaFoldDB" id="A0A8J6TNB0"/>
<evidence type="ECO:0000313" key="3">
    <source>
        <dbReference type="Proteomes" id="UP000605201"/>
    </source>
</evidence>
<keyword evidence="1" id="KW-1133">Transmembrane helix</keyword>
<organism evidence="2 3">
    <name type="scientific">Candidatus Desulfatibia vada</name>
    <dbReference type="NCBI Taxonomy" id="2841696"/>
    <lineage>
        <taxon>Bacteria</taxon>
        <taxon>Pseudomonadati</taxon>
        <taxon>Thermodesulfobacteriota</taxon>
        <taxon>Desulfobacteria</taxon>
        <taxon>Desulfobacterales</taxon>
        <taxon>Desulfobacterales incertae sedis</taxon>
        <taxon>Candidatus Desulfatibia</taxon>
    </lineage>
</organism>